<proteinExistence type="predicted"/>
<evidence type="ECO:0000313" key="2">
    <source>
        <dbReference type="Proteomes" id="UP000324091"/>
    </source>
</evidence>
<accession>A0A5C6MXW4</accession>
<dbReference type="Proteomes" id="UP000324091">
    <property type="component" value="Chromosome 6"/>
</dbReference>
<sequence length="190" mass="20600">MSTSGFGHCRTNHIAATAPVSCLNNGGTEHGPLRLNVPRLPRDRVKALPEFSSATSINKLATQVNRLCGIRLQLLLNSHLLSDNTCKTKKEGARPPGGGAQEADEIRPGCLKALDVVGLSWFTRLCNIAKTSGAVPLDWQTGMVVPIFKSGDQRVCSNYRGMTLLGLPGKVYARVLEKRIRSIVEPLIEE</sequence>
<reference evidence="1 2" key="1">
    <citation type="submission" date="2019-04" db="EMBL/GenBank/DDBJ databases">
        <title>Chromosome genome assembly for Takifugu flavidus.</title>
        <authorList>
            <person name="Xiao S."/>
        </authorList>
    </citation>
    <scope>NUCLEOTIDE SEQUENCE [LARGE SCALE GENOMIC DNA]</scope>
    <source>
        <strain evidence="1">HTHZ2018</strain>
        <tissue evidence="1">Muscle</tissue>
    </source>
</reference>
<evidence type="ECO:0008006" key="3">
    <source>
        <dbReference type="Google" id="ProtNLM"/>
    </source>
</evidence>
<name>A0A5C6MXW4_9TELE</name>
<keyword evidence="2" id="KW-1185">Reference proteome</keyword>
<dbReference type="AlphaFoldDB" id="A0A5C6MXW4"/>
<evidence type="ECO:0000313" key="1">
    <source>
        <dbReference type="EMBL" id="TWW59886.1"/>
    </source>
</evidence>
<dbReference type="EMBL" id="RHFK02000019">
    <property type="protein sequence ID" value="TWW59886.1"/>
    <property type="molecule type" value="Genomic_DNA"/>
</dbReference>
<protein>
    <recommendedName>
        <fullName evidence="3">Reverse transcriptase domain-containing protein</fullName>
    </recommendedName>
</protein>
<comment type="caution">
    <text evidence="1">The sequence shown here is derived from an EMBL/GenBank/DDBJ whole genome shotgun (WGS) entry which is preliminary data.</text>
</comment>
<gene>
    <name evidence="1" type="ORF">D4764_06G0014160</name>
</gene>
<organism evidence="1 2">
    <name type="scientific">Takifugu flavidus</name>
    <name type="common">sansaifugu</name>
    <dbReference type="NCBI Taxonomy" id="433684"/>
    <lineage>
        <taxon>Eukaryota</taxon>
        <taxon>Metazoa</taxon>
        <taxon>Chordata</taxon>
        <taxon>Craniata</taxon>
        <taxon>Vertebrata</taxon>
        <taxon>Euteleostomi</taxon>
        <taxon>Actinopterygii</taxon>
        <taxon>Neopterygii</taxon>
        <taxon>Teleostei</taxon>
        <taxon>Neoteleostei</taxon>
        <taxon>Acanthomorphata</taxon>
        <taxon>Eupercaria</taxon>
        <taxon>Tetraodontiformes</taxon>
        <taxon>Tetradontoidea</taxon>
        <taxon>Tetraodontidae</taxon>
        <taxon>Takifugu</taxon>
    </lineage>
</organism>